<dbReference type="Gene3D" id="3.40.50.300">
    <property type="entry name" value="P-loop containing nucleotide triphosphate hydrolases"/>
    <property type="match status" value="2"/>
</dbReference>
<feature type="domain" description="Rad50/SbcC-type AAA" evidence="2">
    <location>
        <begin position="10"/>
        <end position="205"/>
    </location>
</feature>
<dbReference type="KEGG" id="aswu:HUW51_06360"/>
<sequence length="1222" mass="140316">MKILGVRFLNLNSLKGLHEIRFDQSPLVDAGLFAITGPTGAGKTTLLDAITVGLFGRVHRHDRDAYEIMTRHTGESFSEVDFEVKGKQYRAKWSLYRSRKKPDGKIQPTHMELLELPDQNPLDLKPSEVPAKVTEISGLDYSQFLRSVILSQGDFTRFLKASESERSELLEKITDTGIYSRISVSAYRQADKEKKALELLRAKLNHSDLLTDDQVADFQKQVSQLQHQIQAQHQAKQTHEQQLNWLIRLEQLQQKKTGLAAELQVLEASFEAQQIEFKKLQQHQRALQFKPALIEIKTSQNQAKQLGQDLTDINLLLPNYQQQTQDAEQNLILAQQQVKNAQQELDKAEPVFHAVTRQDSVIASSQEYFRSSQESCQRAEEELKNLKKIRENKQQALQQIELNLSQAQNWLKQNQTAQHLDREIIIYQQGVKDLQEISRKLHEVQREQAQQSTAQIAATQFIQEQTRQIEQDRQLQAATLQQILAYQQNLKKLLNGQSVTELENTCNALPAQINLLEQQYLRADQFGQLKEKANLLRESLSKTQAALDQTNVLVNESGTKLQQANETLKHLQQIVDLQRQIQKYEADRDLLQPNQPCPLCGSELHPFVVNEYHSNVTEAEQNREQQQQLVAKLTTEQTTLITRLSSLQTLQANEQKQLMQLRTEGGQLKNQFDVVQQNVTEACTIEDKSNIQELLFSYQNRYQQLRQLLTNIRRNEEESRALDKKLQEQKELIFKKEHEINRAQEKVELATQHVQRLLADLADLQEQQTVVTGQVQSFLQRFKILFHLDKSKEIELELQQRADAFTAQTNQVQEANLTLKQVETELHSLQDNIRQKEQLFQQQQAQLQQEEANLKQLIADRQQLFGTKNPQEERERLKFNLTRHQQLLENSRNVFLEKQEQMRLAQSRQQQWQTELNRVQAQVTNLTTQLAHSVRAQNIDSVDTLVQLFLNDDEAHWIELLQKQAERALTETRKLYSETESELLREQERQLTGSSYAALQAEIERLGASIALLHQQIGSLQLQLKQDADLKIKYQETAAQVEIQKKEYVRWEKMAALIGSADGKKFSKFAQGLTLTRLTELANRHLLKLNPRYRILKSATQDLELLIMDTYQADVVRSMNTLSGGESFLVSLALALGLSDLAGRKAQINSLFIDEGFGTLDNETLDIAISALENLQSGGKLIGIISHVEALKERINTQIQVSKQVGGQSTLKIVGYNLEAFA</sequence>
<proteinExistence type="predicted"/>
<feature type="coiled-coil region" evidence="1">
    <location>
        <begin position="805"/>
        <end position="867"/>
    </location>
</feature>
<evidence type="ECO:0000313" key="3">
    <source>
        <dbReference type="EMBL" id="QNF32371.1"/>
    </source>
</evidence>
<feature type="coiled-coil region" evidence="1">
    <location>
        <begin position="187"/>
        <end position="283"/>
    </location>
</feature>
<feature type="coiled-coil region" evidence="1">
    <location>
        <begin position="958"/>
        <end position="1016"/>
    </location>
</feature>
<protein>
    <submittedName>
        <fullName evidence="3">AAA family ATPase</fullName>
    </submittedName>
</protein>
<feature type="coiled-coil region" evidence="1">
    <location>
        <begin position="695"/>
        <end position="767"/>
    </location>
</feature>
<dbReference type="Pfam" id="PF13558">
    <property type="entry name" value="SbcC_Walker_B"/>
    <property type="match status" value="1"/>
</dbReference>
<dbReference type="GO" id="GO:0006302">
    <property type="term" value="P:double-strand break repair"/>
    <property type="evidence" value="ECO:0007669"/>
    <property type="project" value="InterPro"/>
</dbReference>
<gene>
    <name evidence="3" type="ORF">HUW51_06360</name>
</gene>
<dbReference type="Proteomes" id="UP000515237">
    <property type="component" value="Chromosome"/>
</dbReference>
<dbReference type="InterPro" id="IPR027417">
    <property type="entry name" value="P-loop_NTPase"/>
</dbReference>
<organism evidence="3 4">
    <name type="scientific">Adhaeribacter swui</name>
    <dbReference type="NCBI Taxonomy" id="2086471"/>
    <lineage>
        <taxon>Bacteria</taxon>
        <taxon>Pseudomonadati</taxon>
        <taxon>Bacteroidota</taxon>
        <taxon>Cytophagia</taxon>
        <taxon>Cytophagales</taxon>
        <taxon>Hymenobacteraceae</taxon>
        <taxon>Adhaeribacter</taxon>
    </lineage>
</organism>
<dbReference type="SUPFAM" id="SSF52540">
    <property type="entry name" value="P-loop containing nucleoside triphosphate hydrolases"/>
    <property type="match status" value="2"/>
</dbReference>
<evidence type="ECO:0000256" key="1">
    <source>
        <dbReference type="SAM" id="Coils"/>
    </source>
</evidence>
<feature type="coiled-coil region" evidence="1">
    <location>
        <begin position="561"/>
        <end position="664"/>
    </location>
</feature>
<dbReference type="AlphaFoldDB" id="A0A7G7G5D7"/>
<dbReference type="PANTHER" id="PTHR32114">
    <property type="entry name" value="ABC TRANSPORTER ABCH.3"/>
    <property type="match status" value="1"/>
</dbReference>
<evidence type="ECO:0000313" key="4">
    <source>
        <dbReference type="Proteomes" id="UP000515237"/>
    </source>
</evidence>
<feature type="coiled-coil region" evidence="1">
    <location>
        <begin position="369"/>
        <end position="403"/>
    </location>
</feature>
<dbReference type="RefSeq" id="WP_185273151.1">
    <property type="nucleotide sequence ID" value="NZ_CP055156.1"/>
</dbReference>
<dbReference type="InterPro" id="IPR038729">
    <property type="entry name" value="Rad50/SbcC_AAA"/>
</dbReference>
<dbReference type="GO" id="GO:0016887">
    <property type="term" value="F:ATP hydrolysis activity"/>
    <property type="evidence" value="ECO:0007669"/>
    <property type="project" value="InterPro"/>
</dbReference>
<dbReference type="SUPFAM" id="SSF75712">
    <property type="entry name" value="Rad50 coiled-coil Zn hook"/>
    <property type="match status" value="1"/>
</dbReference>
<reference evidence="3 4" key="1">
    <citation type="journal article" date="2018" name="Int. J. Syst. Evol. Microbiol.">
        <title>Adhaeribacter swui sp. nov., isolated from wet mud.</title>
        <authorList>
            <person name="Kim D.U."/>
            <person name="Kim K.W."/>
            <person name="Kang M.S."/>
            <person name="Kim J.Y."/>
            <person name="Jang J.H."/>
            <person name="Kim M.K."/>
        </authorList>
    </citation>
    <scope>NUCLEOTIDE SEQUENCE [LARGE SCALE GENOMIC DNA]</scope>
    <source>
        <strain evidence="3 4">KCTC 52873</strain>
    </source>
</reference>
<evidence type="ECO:0000259" key="2">
    <source>
        <dbReference type="Pfam" id="PF13476"/>
    </source>
</evidence>
<dbReference type="Pfam" id="PF13476">
    <property type="entry name" value="AAA_23"/>
    <property type="match status" value="1"/>
</dbReference>
<dbReference type="PANTHER" id="PTHR32114:SF2">
    <property type="entry name" value="ABC TRANSPORTER ABCH.3"/>
    <property type="match status" value="1"/>
</dbReference>
<dbReference type="EMBL" id="CP055156">
    <property type="protein sequence ID" value="QNF32371.1"/>
    <property type="molecule type" value="Genomic_DNA"/>
</dbReference>
<accession>A0A7G7G5D7</accession>
<keyword evidence="4" id="KW-1185">Reference proteome</keyword>
<name>A0A7G7G5D7_9BACT</name>
<feature type="coiled-coil region" evidence="1">
    <location>
        <begin position="317"/>
        <end position="344"/>
    </location>
</feature>
<keyword evidence="1" id="KW-0175">Coiled coil</keyword>
<feature type="coiled-coil region" evidence="1">
    <location>
        <begin position="902"/>
        <end position="929"/>
    </location>
</feature>